<sequence length="200" mass="22158">MFGGGAIGPCRHPRSVAMTEGATGAPMRLDPFELAEGERWYVVQALAKRETSALYHLSEQQFRTFLPVIAKTVRHARKTRLVRAALFPGYLFVALDLQRDRWRSINGTIGVARLVMTQTSPTPLPFGIVERLLDYRDEDGACRFDRDLVVGQTVRIVQGPLAELMGELVRLDANGRVRVLLDMLGGQVPATVERSALEAA</sequence>
<dbReference type="SUPFAM" id="SSF82679">
    <property type="entry name" value="N-utilization substance G protein NusG, N-terminal domain"/>
    <property type="match status" value="1"/>
</dbReference>
<dbReference type="InterPro" id="IPR043425">
    <property type="entry name" value="NusG-like"/>
</dbReference>
<keyword evidence="2" id="KW-0805">Transcription regulation</keyword>
<reference evidence="5 6" key="1">
    <citation type="journal article" date="2018" name="Arch. Microbiol.">
        <title>New insights into the metabolic potential of the phototrophic purple bacterium Rhodopila globiformis DSM 161(T) from its draft genome sequence and evidence for a vanadium-dependent nitrogenase.</title>
        <authorList>
            <person name="Imhoff J.F."/>
            <person name="Rahn T."/>
            <person name="Kunzel S."/>
            <person name="Neulinger S.C."/>
        </authorList>
    </citation>
    <scope>NUCLEOTIDE SEQUENCE [LARGE SCALE GENOMIC DNA]</scope>
    <source>
        <strain evidence="5 6">DSM 16996</strain>
    </source>
</reference>
<dbReference type="EMBL" id="NHSJ01000053">
    <property type="protein sequence ID" value="PPQ31683.1"/>
    <property type="molecule type" value="Genomic_DNA"/>
</dbReference>
<dbReference type="PANTHER" id="PTHR30265">
    <property type="entry name" value="RHO-INTERACTING TRANSCRIPTION TERMINATION FACTOR NUSG"/>
    <property type="match status" value="1"/>
</dbReference>
<dbReference type="GO" id="GO:0031564">
    <property type="term" value="P:transcription antitermination"/>
    <property type="evidence" value="ECO:0007669"/>
    <property type="project" value="UniProtKB-KW"/>
</dbReference>
<protein>
    <recommendedName>
        <fullName evidence="4">NusG-like N-terminal domain-containing protein</fullName>
    </recommendedName>
</protein>
<dbReference type="InterPro" id="IPR036735">
    <property type="entry name" value="NGN_dom_sf"/>
</dbReference>
<evidence type="ECO:0000259" key="4">
    <source>
        <dbReference type="SMART" id="SM00738"/>
    </source>
</evidence>
<organism evidence="5 6">
    <name type="scientific">Rhodoblastus sphagnicola</name>
    <dbReference type="NCBI Taxonomy" id="333368"/>
    <lineage>
        <taxon>Bacteria</taxon>
        <taxon>Pseudomonadati</taxon>
        <taxon>Pseudomonadota</taxon>
        <taxon>Alphaproteobacteria</taxon>
        <taxon>Hyphomicrobiales</taxon>
        <taxon>Rhodoblastaceae</taxon>
        <taxon>Rhodoblastus</taxon>
    </lineage>
</organism>
<keyword evidence="1" id="KW-0889">Transcription antitermination</keyword>
<evidence type="ECO:0000256" key="1">
    <source>
        <dbReference type="ARBA" id="ARBA00022814"/>
    </source>
</evidence>
<evidence type="ECO:0000313" key="5">
    <source>
        <dbReference type="EMBL" id="PPQ31683.1"/>
    </source>
</evidence>
<evidence type="ECO:0000313" key="6">
    <source>
        <dbReference type="Proteomes" id="UP000239089"/>
    </source>
</evidence>
<accession>A0A2S6NAN5</accession>
<dbReference type="PANTHER" id="PTHR30265:SF4">
    <property type="entry name" value="KOW MOTIF FAMILY PROTEIN, EXPRESSED"/>
    <property type="match status" value="1"/>
</dbReference>
<dbReference type="InterPro" id="IPR008991">
    <property type="entry name" value="Translation_prot_SH3-like_sf"/>
</dbReference>
<evidence type="ECO:0000256" key="2">
    <source>
        <dbReference type="ARBA" id="ARBA00023015"/>
    </source>
</evidence>
<dbReference type="Pfam" id="PF02357">
    <property type="entry name" value="NusG"/>
    <property type="match status" value="1"/>
</dbReference>
<proteinExistence type="predicted"/>
<gene>
    <name evidence="5" type="ORF">CCR94_08405</name>
</gene>
<feature type="domain" description="NusG-like N-terminal" evidence="4">
    <location>
        <begin position="37"/>
        <end position="136"/>
    </location>
</feature>
<keyword evidence="6" id="KW-1185">Reference proteome</keyword>
<keyword evidence="3" id="KW-0804">Transcription</keyword>
<dbReference type="SUPFAM" id="SSF50104">
    <property type="entry name" value="Translation proteins SH3-like domain"/>
    <property type="match status" value="1"/>
</dbReference>
<name>A0A2S6NAN5_9HYPH</name>
<dbReference type="AlphaFoldDB" id="A0A2S6NAN5"/>
<dbReference type="CDD" id="cd06091">
    <property type="entry name" value="KOW_NusG"/>
    <property type="match status" value="1"/>
</dbReference>
<dbReference type="GO" id="GO:0006354">
    <property type="term" value="P:DNA-templated transcription elongation"/>
    <property type="evidence" value="ECO:0007669"/>
    <property type="project" value="InterPro"/>
</dbReference>
<dbReference type="Gene3D" id="3.30.70.940">
    <property type="entry name" value="NusG, N-terminal domain"/>
    <property type="match status" value="1"/>
</dbReference>
<dbReference type="InterPro" id="IPR006645">
    <property type="entry name" value="NGN-like_dom"/>
</dbReference>
<dbReference type="SMART" id="SM00738">
    <property type="entry name" value="NGN"/>
    <property type="match status" value="1"/>
</dbReference>
<comment type="caution">
    <text evidence="5">The sequence shown here is derived from an EMBL/GenBank/DDBJ whole genome shotgun (WGS) entry which is preliminary data.</text>
</comment>
<evidence type="ECO:0000256" key="3">
    <source>
        <dbReference type="ARBA" id="ARBA00023163"/>
    </source>
</evidence>
<dbReference type="Proteomes" id="UP000239089">
    <property type="component" value="Unassembled WGS sequence"/>
</dbReference>